<sequence length="120" mass="13316">MTFIYKDAILFIDEETGTQENAVINIPTAKVALEDLIQVYGPEVLGPYQNIARGKLPRFPGSDGLLLTHWCVNLGLLEESKGVSTESRLLPGAGMKYRVPESIVKLVLEARIENKEIVFD</sequence>
<evidence type="ECO:0000313" key="1">
    <source>
        <dbReference type="EMBL" id="OGG47309.1"/>
    </source>
</evidence>
<dbReference type="EMBL" id="MFKQ01000014">
    <property type="protein sequence ID" value="OGG47309.1"/>
    <property type="molecule type" value="Genomic_DNA"/>
</dbReference>
<dbReference type="Proteomes" id="UP000178344">
    <property type="component" value="Unassembled WGS sequence"/>
</dbReference>
<comment type="caution">
    <text evidence="1">The sequence shown here is derived from an EMBL/GenBank/DDBJ whole genome shotgun (WGS) entry which is preliminary data.</text>
</comment>
<protein>
    <submittedName>
        <fullName evidence="1">Uncharacterized protein</fullName>
    </submittedName>
</protein>
<proteinExistence type="predicted"/>
<organism evidence="1 2">
    <name type="scientific">Candidatus Kaiserbacteria bacterium RIFCSPHIGHO2_01_FULL_49_13</name>
    <dbReference type="NCBI Taxonomy" id="1798477"/>
    <lineage>
        <taxon>Bacteria</taxon>
        <taxon>Candidatus Kaiseribacteriota</taxon>
    </lineage>
</organism>
<evidence type="ECO:0000313" key="2">
    <source>
        <dbReference type="Proteomes" id="UP000178344"/>
    </source>
</evidence>
<accession>A0A1F6CDQ4</accession>
<gene>
    <name evidence="1" type="ORF">A2671_00620</name>
</gene>
<name>A0A1F6CDQ4_9BACT</name>
<reference evidence="1 2" key="1">
    <citation type="journal article" date="2016" name="Nat. Commun.">
        <title>Thousands of microbial genomes shed light on interconnected biogeochemical processes in an aquifer system.</title>
        <authorList>
            <person name="Anantharaman K."/>
            <person name="Brown C.T."/>
            <person name="Hug L.A."/>
            <person name="Sharon I."/>
            <person name="Castelle C.J."/>
            <person name="Probst A.J."/>
            <person name="Thomas B.C."/>
            <person name="Singh A."/>
            <person name="Wilkins M.J."/>
            <person name="Karaoz U."/>
            <person name="Brodie E.L."/>
            <person name="Williams K.H."/>
            <person name="Hubbard S.S."/>
            <person name="Banfield J.F."/>
        </authorList>
    </citation>
    <scope>NUCLEOTIDE SEQUENCE [LARGE SCALE GENOMIC DNA]</scope>
</reference>
<dbReference type="AlphaFoldDB" id="A0A1F6CDQ4"/>